<evidence type="ECO:0000256" key="5">
    <source>
        <dbReference type="ARBA" id="ARBA00023136"/>
    </source>
</evidence>
<keyword evidence="3" id="KW-0813">Transport</keyword>
<feature type="transmembrane region" description="Helical" evidence="6">
    <location>
        <begin position="53"/>
        <end position="72"/>
    </location>
</feature>
<keyword evidence="3" id="KW-0864">Zinc transport</keyword>
<evidence type="ECO:0000259" key="7">
    <source>
        <dbReference type="Pfam" id="PF01545"/>
    </source>
</evidence>
<evidence type="ECO:0000256" key="4">
    <source>
        <dbReference type="ARBA" id="ARBA00022989"/>
    </source>
</evidence>
<reference evidence="8" key="1">
    <citation type="journal article" date="2019" name="PLoS Negl. Trop. Dis.">
        <title>Revisiting the worldwide diversity of Leptospira species in the environment.</title>
        <authorList>
            <person name="Vincent A.T."/>
            <person name="Schiettekatte O."/>
            <person name="Bourhy P."/>
            <person name="Veyrier F.J."/>
            <person name="Picardeau M."/>
        </authorList>
    </citation>
    <scope>NUCLEOTIDE SEQUENCE [LARGE SCALE GENOMIC DNA]</scope>
    <source>
        <strain evidence="8">201800299</strain>
    </source>
</reference>
<evidence type="ECO:0000256" key="1">
    <source>
        <dbReference type="ARBA" id="ARBA00004141"/>
    </source>
</evidence>
<keyword evidence="3" id="KW-0406">Ion transport</keyword>
<name>A0A5F1YBZ8_9LEPT</name>
<feature type="transmembrane region" description="Helical" evidence="6">
    <location>
        <begin position="84"/>
        <end position="108"/>
    </location>
</feature>
<gene>
    <name evidence="8" type="ORF">EHQ17_07255</name>
</gene>
<feature type="transmembrane region" description="Helical" evidence="6">
    <location>
        <begin position="183"/>
        <end position="205"/>
    </location>
</feature>
<dbReference type="OrthoDB" id="9809646at2"/>
<comment type="subcellular location">
    <subcellularLocation>
        <location evidence="1">Membrane</location>
        <topology evidence="1">Multi-pass membrane protein</topology>
    </subcellularLocation>
</comment>
<dbReference type="Gene3D" id="1.20.1510.10">
    <property type="entry name" value="Cation efflux protein transmembrane domain"/>
    <property type="match status" value="1"/>
</dbReference>
<dbReference type="Proteomes" id="UP000298277">
    <property type="component" value="Unassembled WGS sequence"/>
</dbReference>
<evidence type="ECO:0000256" key="2">
    <source>
        <dbReference type="ARBA" id="ARBA00022692"/>
    </source>
</evidence>
<evidence type="ECO:0000256" key="3">
    <source>
        <dbReference type="ARBA" id="ARBA00022906"/>
    </source>
</evidence>
<keyword evidence="3" id="KW-0862">Zinc</keyword>
<evidence type="ECO:0000313" key="9">
    <source>
        <dbReference type="Proteomes" id="UP000298277"/>
    </source>
</evidence>
<dbReference type="InterPro" id="IPR058533">
    <property type="entry name" value="Cation_efflux_TM"/>
</dbReference>
<keyword evidence="9" id="KW-1185">Reference proteome</keyword>
<keyword evidence="2 6" id="KW-0812">Transmembrane</keyword>
<dbReference type="PANTHER" id="PTHR11562">
    <property type="entry name" value="CATION EFFLUX PROTEIN/ ZINC TRANSPORTER"/>
    <property type="match status" value="1"/>
</dbReference>
<dbReference type="GO" id="GO:0005886">
    <property type="term" value="C:plasma membrane"/>
    <property type="evidence" value="ECO:0007669"/>
    <property type="project" value="TreeGrafter"/>
</dbReference>
<dbReference type="GO" id="GO:0005385">
    <property type="term" value="F:zinc ion transmembrane transporter activity"/>
    <property type="evidence" value="ECO:0007669"/>
    <property type="project" value="TreeGrafter"/>
</dbReference>
<comment type="caution">
    <text evidence="8">The sequence shown here is derived from an EMBL/GenBank/DDBJ whole genome shotgun (WGS) entry which is preliminary data.</text>
</comment>
<dbReference type="InterPro" id="IPR002524">
    <property type="entry name" value="Cation_efflux"/>
</dbReference>
<dbReference type="AlphaFoldDB" id="A0A5F1YBZ8"/>
<dbReference type="RefSeq" id="WP_135590204.1">
    <property type="nucleotide sequence ID" value="NZ_RQEZ01000105.1"/>
</dbReference>
<feature type="transmembrane region" description="Helical" evidence="6">
    <location>
        <begin position="156"/>
        <end position="177"/>
    </location>
</feature>
<keyword evidence="4 6" id="KW-1133">Transmembrane helix</keyword>
<feature type="transmembrane region" description="Helical" evidence="6">
    <location>
        <begin position="21"/>
        <end position="41"/>
    </location>
</feature>
<dbReference type="NCBIfam" id="TIGR01297">
    <property type="entry name" value="CDF"/>
    <property type="match status" value="1"/>
</dbReference>
<protein>
    <submittedName>
        <fullName evidence="8">Cation transporter</fullName>
    </submittedName>
</protein>
<feature type="domain" description="Cation efflux protein transmembrane" evidence="7">
    <location>
        <begin position="23"/>
        <end position="213"/>
    </location>
</feature>
<keyword evidence="5 6" id="KW-0472">Membrane</keyword>
<dbReference type="Pfam" id="PF01545">
    <property type="entry name" value="Cation_efflux"/>
    <property type="match status" value="1"/>
</dbReference>
<dbReference type="InterPro" id="IPR050681">
    <property type="entry name" value="CDF/SLC30A"/>
</dbReference>
<dbReference type="InterPro" id="IPR027469">
    <property type="entry name" value="Cation_efflux_TMD_sf"/>
</dbReference>
<evidence type="ECO:0000313" key="8">
    <source>
        <dbReference type="EMBL" id="TGK35229.1"/>
    </source>
</evidence>
<organism evidence="8 9">
    <name type="scientific">Leptospira gomenensis</name>
    <dbReference type="NCBI Taxonomy" id="2484974"/>
    <lineage>
        <taxon>Bacteria</taxon>
        <taxon>Pseudomonadati</taxon>
        <taxon>Spirochaetota</taxon>
        <taxon>Spirochaetia</taxon>
        <taxon>Leptospirales</taxon>
        <taxon>Leptospiraceae</taxon>
        <taxon>Leptospira</taxon>
    </lineage>
</organism>
<feature type="transmembrane region" description="Helical" evidence="6">
    <location>
        <begin position="120"/>
        <end position="144"/>
    </location>
</feature>
<evidence type="ECO:0000256" key="6">
    <source>
        <dbReference type="SAM" id="Phobius"/>
    </source>
</evidence>
<sequence length="320" mass="35846">MDDFFQLHHVERNGETGLKRSIVFAIVVSLVIFCVEFFGGIHSGSVALLADAGHIITDSIALFLSLIAVILASKKPNPRFSFGYFRIEILTALLNSVLIFGISFFILWEAVQRLQNETEILSFAMFLYSSAGIVLNLLSAWVLFRFGNDNINVKSAYIHVLSDLLATVGVLFGALLIHFTGWTWVDATISVLISLLILRSAWAIFRESLFVLLESAPANIDIPHVLEHIRKVKGIEAVLDYHFWSVTRGVNACTFRIRTSSSEKQDFIIFQCTEVLKSSFGIDFVTIQCENAELTEKLKLLAVNDTHGTDHPHPHGHHHH</sequence>
<proteinExistence type="predicted"/>
<dbReference type="EMBL" id="RQFA01000032">
    <property type="protein sequence ID" value="TGK35229.1"/>
    <property type="molecule type" value="Genomic_DNA"/>
</dbReference>
<dbReference type="PANTHER" id="PTHR11562:SF17">
    <property type="entry name" value="RE54080P-RELATED"/>
    <property type="match status" value="1"/>
</dbReference>
<dbReference type="SUPFAM" id="SSF161111">
    <property type="entry name" value="Cation efflux protein transmembrane domain-like"/>
    <property type="match status" value="1"/>
</dbReference>
<accession>A0A5F1YBZ8</accession>